<evidence type="ECO:0000256" key="8">
    <source>
        <dbReference type="SAM" id="MobiDB-lite"/>
    </source>
</evidence>
<sequence length="2109" mass="217899">MPTTIFADAFRHPLGNGLTTPLNDGDGFYVAFGFNEPNPELAGSFHLGADWNGEGGGDTDLGDPVFSVANGTVVSVVADQGSATTGFGNYIVLRHDFEEPRLIGGQSVSHVYSLYAHLDTVASMTIGQEISIGQQIGTLGSSGYSEAAHLHLEITLGNTLPTSDDGYNPAGAPSDWVDPVAFVENFESYAPAVASKFVLQGFQYTFDPALGITSFSGPANLELGFGTTDPVVSYSITGFELSGLPVVEFGGDPLVSGVVNGGLSIEDASIGVGRILSGGATYDFLNVFFSATGQQYIFPFTHHGLPEKMGAAEAEAFFDGITYLGQIPDGEWFAPNQVIQLPVFSDGLLQEIDFGVDFGAPQHEVELTDDLVRLGVVFSSDLPGGVIWFGADPTIGSYSHVFGNGWSETGSALDDSIRIDFVNPIDTSPVFATEFSVRAFDDGGDGDVFTLTAYDGNDNVLDSVSVGPDAFSSPGQTLSVYGDNISYVTLLATGSLFFDDMSYRLRQDRIDNNEPTPPTEGYAFLQSDLFVNEGTRLQFELARADSGTSETLYFSTLSATASFDEGDYGLPGGAQPVNIPVTFAAGQSTATVTLDILQDGVVDGGERFRAILQADPNDPVTTYLARSEYLTISEFPITTTDTVREGTDTTASLSAAAWISGRIDPEPIQGDGVASDGVAGFIDRDWYEVALAGGGVFRFEAQNLSLSTGIVAMRLYDAFGNSVAGTFVEGAAPSFDFDTAGLFGGTANYYLAISAGDANNDDFRLATGNYAVRYTPLIAEAGPTDTVLEGTDTKSTLFEGQWRSGKIDAEPQAGDGVESDGLGGFVDKDWYAVSLTEGRVYTFEAESMDLSTGQVTITLFDASGQPVPGMSVTGATPQMQFDTAALPAGGGQFFLAVEAGDSGDGARLGATGDFRVRVSDFGPSAEAEGTPSGNFTDDIIVKLAKLADAAYFESTAPAEALGFKPIDPGISGLENSFVNVDVAEGLLENNLHFYEADVDGERSLFFAFSGTQDFKWDIALQAGSWDTLYEAQAGIIDAVLTWANGATLRGEDAFQNVFLTGHSLGGILVEEYFASSQFSSSPLAQGAYGVTFGSPGSPRNAIDDSRLINFVNIADPVAALHSDDLFGFVFDENETVDAAKLKTEVLLAGIDDPFSTVSSLANQLIGQPLSREGNTVVMADTENTVFGLDPIGATHGRPVYNSNIQKLTDFYRFEPRSAADELAFWQGQEGTYALETWDTLEFAFIVAQTFTTEFIDTFSPLFSVPRVVVGLSEATFGAVETITSSAISFGSNLLDEVTTTASEIWDRVEGTAEALNEFSVTGSENIQVLFSDLGEGVQDILFRDGSAIIDLDVNGDGVIDYSTRIEGEYDLNAFLWHAGPGGTVVLHAPNAQLAVTEAADQVVGDDNANTINALGGDDLVFGREGLDVIDGGPGLDAIYGMGGSDVLLGGLGNDTLDGGSGDDGLNGQSGNDVLRGGLDNDNLAGSSGDDELYGEDGDDFLTGGLGADLVDGGPGRDQASYKFSSEGVAIDLAAGTASGGTAAGDVLLGIEDLLGSAHGDVLTGDGFENRFYGQGGNDHLIGGLGPDRLFGEDGDDTLEGGEDDDRLDGGAGADEIDGGLGTDQLTYRNSALGVVVNLATGLGSAGDAAGDVLTGIEDIVGSSQGDEIIGDGGDNRFYTLSGADIVSGGDGVDRIKSGDGDDQLFGDGDGDWFDGGPGGDSFDGGAGLDMVSYQGSASGVTVDLLANTASGGDAAGDSFISIENVAGSAFDDAITGDGADNRFYGLNGNDTLHGGEGVDRIGAGDGDDEIYGEGGNDWLEGGPGADLLDGGDGIDMAVYEGSSAAVQIDLQAGTATGGEAAGDTLISIENLAGSGFGDVLTGNGVANRLIGGGGNDTISGGDGDDKIFGGSGDNDLSGGAGADYFVGGSGANSFDGGADEDVVSYGFSGVGVEVDLGTGTGAAGAAGDSFVFIENVQGTAFDDVLTGDGADNRLFGEGGNDTLSGGAGIDRLYGGAGADEINGGADNDWFLGGTGADRFVFDPNWGRDIIADFEDGIDVMDLGSTGLSFGDLTITPDGSRTFVSDANGNSIRLEGILATDLTDADFSFV</sequence>
<dbReference type="InterPro" id="IPR029058">
    <property type="entry name" value="AB_hydrolase_fold"/>
</dbReference>
<dbReference type="CDD" id="cd12797">
    <property type="entry name" value="M23_peptidase"/>
    <property type="match status" value="1"/>
</dbReference>
<dbReference type="SUPFAM" id="SSF53474">
    <property type="entry name" value="alpha/beta-Hydrolases"/>
    <property type="match status" value="1"/>
</dbReference>
<feature type="domain" description="M23ase beta-sheet core" evidence="9">
    <location>
        <begin position="60"/>
        <end position="156"/>
    </location>
</feature>
<evidence type="ECO:0000256" key="7">
    <source>
        <dbReference type="ARBA" id="ARBA00023136"/>
    </source>
</evidence>
<dbReference type="InterPro" id="IPR016047">
    <property type="entry name" value="M23ase_b-sheet_dom"/>
</dbReference>
<evidence type="ECO:0000313" key="11">
    <source>
        <dbReference type="Proteomes" id="UP000281343"/>
    </source>
</evidence>
<dbReference type="PANTHER" id="PTHR38340:SF1">
    <property type="entry name" value="S-LAYER PROTEIN"/>
    <property type="match status" value="1"/>
</dbReference>
<dbReference type="SUPFAM" id="SSF51120">
    <property type="entry name" value="beta-Roll"/>
    <property type="match status" value="5"/>
</dbReference>
<evidence type="ECO:0000256" key="5">
    <source>
        <dbReference type="ARBA" id="ARBA00022737"/>
    </source>
</evidence>
<dbReference type="InterPro" id="IPR011049">
    <property type="entry name" value="Serralysin-like_metalloprot_C"/>
</dbReference>
<dbReference type="PROSITE" id="PS00330">
    <property type="entry name" value="HEMOLYSIN_CALCIUM"/>
    <property type="match status" value="6"/>
</dbReference>
<dbReference type="Proteomes" id="UP000281343">
    <property type="component" value="Unassembled WGS sequence"/>
</dbReference>
<dbReference type="Gene3D" id="2.60.40.2030">
    <property type="match status" value="1"/>
</dbReference>
<dbReference type="SUPFAM" id="SSF51261">
    <property type="entry name" value="Duplicated hybrid motif"/>
    <property type="match status" value="1"/>
</dbReference>
<dbReference type="PANTHER" id="PTHR38340">
    <property type="entry name" value="S-LAYER PROTEIN"/>
    <property type="match status" value="1"/>
</dbReference>
<protein>
    <recommendedName>
        <fullName evidence="9">M23ase beta-sheet core domain-containing protein</fullName>
    </recommendedName>
</protein>
<dbReference type="OrthoDB" id="9342475at2"/>
<dbReference type="InterPro" id="IPR011055">
    <property type="entry name" value="Dup_hybrid_motif"/>
</dbReference>
<dbReference type="Gene3D" id="2.150.10.10">
    <property type="entry name" value="Serralysin-like metalloprotease, C-terminal"/>
    <property type="match status" value="8"/>
</dbReference>
<keyword evidence="11" id="KW-1185">Reference proteome</keyword>
<dbReference type="Gene3D" id="2.70.70.10">
    <property type="entry name" value="Glucose Permease (Domain IIA)"/>
    <property type="match status" value="1"/>
</dbReference>
<dbReference type="Pfam" id="PF01551">
    <property type="entry name" value="Peptidase_M23"/>
    <property type="match status" value="1"/>
</dbReference>
<dbReference type="InterPro" id="IPR003995">
    <property type="entry name" value="RTX_toxin_determinant-A"/>
</dbReference>
<accession>A0A3L9Y1K7</accession>
<feature type="region of interest" description="Disordered" evidence="8">
    <location>
        <begin position="1591"/>
        <end position="1612"/>
    </location>
</feature>
<evidence type="ECO:0000259" key="9">
    <source>
        <dbReference type="Pfam" id="PF01551"/>
    </source>
</evidence>
<dbReference type="SUPFAM" id="SSF141072">
    <property type="entry name" value="CalX-like"/>
    <property type="match status" value="1"/>
</dbReference>
<keyword evidence="4" id="KW-0800">Toxin</keyword>
<comment type="caution">
    <text evidence="10">The sequence shown here is derived from an EMBL/GenBank/DDBJ whole genome shotgun (WGS) entry which is preliminary data.</text>
</comment>
<evidence type="ECO:0000256" key="1">
    <source>
        <dbReference type="ARBA" id="ARBA00004370"/>
    </source>
</evidence>
<dbReference type="GO" id="GO:0090729">
    <property type="term" value="F:toxin activity"/>
    <property type="evidence" value="ECO:0007669"/>
    <property type="project" value="UniProtKB-KW"/>
</dbReference>
<gene>
    <name evidence="10" type="ORF">D9R08_09550</name>
</gene>
<evidence type="ECO:0000256" key="2">
    <source>
        <dbReference type="ARBA" id="ARBA00004613"/>
    </source>
</evidence>
<dbReference type="Gene3D" id="3.40.50.1820">
    <property type="entry name" value="alpha/beta hydrolase"/>
    <property type="match status" value="1"/>
</dbReference>
<name>A0A3L9Y1K7_9RHOB</name>
<organism evidence="10 11">
    <name type="scientific">Rhodophyticola porphyridii</name>
    <dbReference type="NCBI Taxonomy" id="1852017"/>
    <lineage>
        <taxon>Bacteria</taxon>
        <taxon>Pseudomonadati</taxon>
        <taxon>Pseudomonadota</taxon>
        <taxon>Alphaproteobacteria</taxon>
        <taxon>Rhodobacterales</taxon>
        <taxon>Roseobacteraceae</taxon>
        <taxon>Rhodophyticola</taxon>
    </lineage>
</organism>
<dbReference type="GO" id="GO:0005509">
    <property type="term" value="F:calcium ion binding"/>
    <property type="evidence" value="ECO:0007669"/>
    <property type="project" value="InterPro"/>
</dbReference>
<keyword evidence="7" id="KW-0472">Membrane</keyword>
<dbReference type="InterPro" id="IPR001343">
    <property type="entry name" value="Hemolysn_Ca-bd"/>
</dbReference>
<dbReference type="PRINTS" id="PR00313">
    <property type="entry name" value="CABNDNGRPT"/>
</dbReference>
<evidence type="ECO:0000256" key="6">
    <source>
        <dbReference type="ARBA" id="ARBA00023026"/>
    </source>
</evidence>
<dbReference type="EMBL" id="RCNT01000004">
    <property type="protein sequence ID" value="RMA42342.1"/>
    <property type="molecule type" value="Genomic_DNA"/>
</dbReference>
<feature type="compositionally biased region" description="Acidic residues" evidence="8">
    <location>
        <begin position="1592"/>
        <end position="1606"/>
    </location>
</feature>
<comment type="subcellular location">
    <subcellularLocation>
        <location evidence="1">Membrane</location>
    </subcellularLocation>
    <subcellularLocation>
        <location evidence="2">Secreted</location>
    </subcellularLocation>
</comment>
<dbReference type="GO" id="GO:0016020">
    <property type="term" value="C:membrane"/>
    <property type="evidence" value="ECO:0007669"/>
    <property type="project" value="UniProtKB-SubCell"/>
</dbReference>
<evidence type="ECO:0000313" key="10">
    <source>
        <dbReference type="EMBL" id="RMA42342.1"/>
    </source>
</evidence>
<dbReference type="InterPro" id="IPR050557">
    <property type="entry name" value="RTX_toxin/Mannuronan_C5-epim"/>
</dbReference>
<dbReference type="InterPro" id="IPR038081">
    <property type="entry name" value="CalX-like_sf"/>
</dbReference>
<keyword evidence="5" id="KW-0677">Repeat</keyword>
<dbReference type="GO" id="GO:0005576">
    <property type="term" value="C:extracellular region"/>
    <property type="evidence" value="ECO:0007669"/>
    <property type="project" value="UniProtKB-SubCell"/>
</dbReference>
<keyword evidence="6" id="KW-0843">Virulence</keyword>
<reference evidence="10 11" key="1">
    <citation type="submission" date="2018-10" db="EMBL/GenBank/DDBJ databases">
        <authorList>
            <person name="Jung H.S."/>
            <person name="Jeon C.O."/>
        </authorList>
    </citation>
    <scope>NUCLEOTIDE SEQUENCE [LARGE SCALE GENOMIC DNA]</scope>
    <source>
        <strain evidence="10 11">MA-7-27</strain>
    </source>
</reference>
<dbReference type="PRINTS" id="PR01488">
    <property type="entry name" value="RTXTOXINA"/>
</dbReference>
<dbReference type="Pfam" id="PF00353">
    <property type="entry name" value="HemolysinCabind"/>
    <property type="match status" value="13"/>
</dbReference>
<evidence type="ECO:0000256" key="3">
    <source>
        <dbReference type="ARBA" id="ARBA00022525"/>
    </source>
</evidence>
<evidence type="ECO:0000256" key="4">
    <source>
        <dbReference type="ARBA" id="ARBA00022656"/>
    </source>
</evidence>
<proteinExistence type="predicted"/>
<feature type="compositionally biased region" description="Acidic residues" evidence="8">
    <location>
        <begin position="1488"/>
        <end position="1497"/>
    </location>
</feature>
<feature type="region of interest" description="Disordered" evidence="8">
    <location>
        <begin position="1477"/>
        <end position="1497"/>
    </location>
</feature>
<dbReference type="RefSeq" id="WP_121897822.1">
    <property type="nucleotide sequence ID" value="NZ_RCNT01000004.1"/>
</dbReference>
<dbReference type="InterPro" id="IPR018511">
    <property type="entry name" value="Hemolysin-typ_Ca-bd_CS"/>
</dbReference>
<keyword evidence="3" id="KW-0964">Secreted</keyword>
<dbReference type="Gene3D" id="2.60.120.380">
    <property type="match status" value="2"/>
</dbReference>